<dbReference type="InterPro" id="IPR036397">
    <property type="entry name" value="RNaseH_sf"/>
</dbReference>
<dbReference type="Proteomes" id="UP000299102">
    <property type="component" value="Unassembled WGS sequence"/>
</dbReference>
<dbReference type="Gene3D" id="3.30.420.10">
    <property type="entry name" value="Ribonuclease H-like superfamily/Ribonuclease H"/>
    <property type="match status" value="1"/>
</dbReference>
<name>A0A4C1XY22_EUMVA</name>
<dbReference type="InterPro" id="IPR052709">
    <property type="entry name" value="Transposase-MT_Hybrid"/>
</dbReference>
<dbReference type="PANTHER" id="PTHR46060">
    <property type="entry name" value="MARINER MOS1 TRANSPOSASE-LIKE PROTEIN"/>
    <property type="match status" value="1"/>
</dbReference>
<accession>A0A4C1XY22</accession>
<proteinExistence type="predicted"/>
<evidence type="ECO:0000313" key="1">
    <source>
        <dbReference type="EMBL" id="GBP67219.1"/>
    </source>
</evidence>
<dbReference type="GO" id="GO:0003676">
    <property type="term" value="F:nucleic acid binding"/>
    <property type="evidence" value="ECO:0007669"/>
    <property type="project" value="InterPro"/>
</dbReference>
<dbReference type="PANTHER" id="PTHR46060:SF1">
    <property type="entry name" value="MARINER MOS1 TRANSPOSASE-LIKE PROTEIN"/>
    <property type="match status" value="1"/>
</dbReference>
<dbReference type="OrthoDB" id="10017160at2759"/>
<comment type="caution">
    <text evidence="1">The sequence shown here is derived from an EMBL/GenBank/DDBJ whole genome shotgun (WGS) entry which is preliminary data.</text>
</comment>
<protein>
    <recommendedName>
        <fullName evidence="3">Mariner Mos1 transposase</fullName>
    </recommendedName>
</protein>
<organism evidence="1 2">
    <name type="scientific">Eumeta variegata</name>
    <name type="common">Bagworm moth</name>
    <name type="synonym">Eumeta japonica</name>
    <dbReference type="NCBI Taxonomy" id="151549"/>
    <lineage>
        <taxon>Eukaryota</taxon>
        <taxon>Metazoa</taxon>
        <taxon>Ecdysozoa</taxon>
        <taxon>Arthropoda</taxon>
        <taxon>Hexapoda</taxon>
        <taxon>Insecta</taxon>
        <taxon>Pterygota</taxon>
        <taxon>Neoptera</taxon>
        <taxon>Endopterygota</taxon>
        <taxon>Lepidoptera</taxon>
        <taxon>Glossata</taxon>
        <taxon>Ditrysia</taxon>
        <taxon>Tineoidea</taxon>
        <taxon>Psychidae</taxon>
        <taxon>Oiketicinae</taxon>
        <taxon>Eumeta</taxon>
    </lineage>
</organism>
<dbReference type="EMBL" id="BGZK01000976">
    <property type="protein sequence ID" value="GBP67219.1"/>
    <property type="molecule type" value="Genomic_DNA"/>
</dbReference>
<reference evidence="1 2" key="1">
    <citation type="journal article" date="2019" name="Commun. Biol.">
        <title>The bagworm genome reveals a unique fibroin gene that provides high tensile strength.</title>
        <authorList>
            <person name="Kono N."/>
            <person name="Nakamura H."/>
            <person name="Ohtoshi R."/>
            <person name="Tomita M."/>
            <person name="Numata K."/>
            <person name="Arakawa K."/>
        </authorList>
    </citation>
    <scope>NUCLEOTIDE SEQUENCE [LARGE SCALE GENOMIC DNA]</scope>
</reference>
<evidence type="ECO:0000313" key="2">
    <source>
        <dbReference type="Proteomes" id="UP000299102"/>
    </source>
</evidence>
<sequence length="114" mass="13593">MIETDRRVIYHEIRTSLGISMSQPQSILHKYWGMKKLCSRWIPHNFTEVQKTDRVTWWNAMLTRFKEGASNLVQDIVTGYETWIYVYDLKTTIDRMGLSRRAEINQSGVRAKYF</sequence>
<keyword evidence="2" id="KW-1185">Reference proteome</keyword>
<dbReference type="AlphaFoldDB" id="A0A4C1XY22"/>
<evidence type="ECO:0008006" key="3">
    <source>
        <dbReference type="Google" id="ProtNLM"/>
    </source>
</evidence>
<gene>
    <name evidence="1" type="ORF">EVAR_47780_1</name>
</gene>